<dbReference type="OrthoDB" id="6281913at2"/>
<dbReference type="InterPro" id="IPR020008">
    <property type="entry name" value="GlyGly_CTERM"/>
</dbReference>
<reference evidence="2" key="1">
    <citation type="submission" date="2016-07" db="EMBL/GenBank/DDBJ databases">
        <authorList>
            <person name="Florea S."/>
            <person name="Webb J.S."/>
            <person name="Jaromczyk J."/>
            <person name="Schardl C.L."/>
        </authorList>
    </citation>
    <scope>NUCLEOTIDE SEQUENCE [LARGE SCALE GENOMIC DNA]</scope>
    <source>
        <strain evidence="2">IPB1</strain>
    </source>
</reference>
<dbReference type="Pfam" id="PF08309">
    <property type="entry name" value="LVIVD"/>
    <property type="match status" value="1"/>
</dbReference>
<accession>A0A1C0TPH7</accession>
<proteinExistence type="predicted"/>
<evidence type="ECO:0000313" key="2">
    <source>
        <dbReference type="Proteomes" id="UP000093366"/>
    </source>
</evidence>
<name>A0A1C0TPH7_9GAMM</name>
<dbReference type="SUPFAM" id="SSF63825">
    <property type="entry name" value="YWTD domain"/>
    <property type="match status" value="1"/>
</dbReference>
<comment type="caution">
    <text evidence="1">The sequence shown here is derived from an EMBL/GenBank/DDBJ whole genome shotgun (WGS) entry which is preliminary data.</text>
</comment>
<dbReference type="InterPro" id="IPR036322">
    <property type="entry name" value="WD40_repeat_dom_sf"/>
</dbReference>
<dbReference type="AlphaFoldDB" id="A0A1C0TPH7"/>
<dbReference type="Gene3D" id="2.60.40.3440">
    <property type="match status" value="1"/>
</dbReference>
<organism evidence="1 2">
    <name type="scientific">Pseudoalteromonas luteoviolacea</name>
    <dbReference type="NCBI Taxonomy" id="43657"/>
    <lineage>
        <taxon>Bacteria</taxon>
        <taxon>Pseudomonadati</taxon>
        <taxon>Pseudomonadota</taxon>
        <taxon>Gammaproteobacteria</taxon>
        <taxon>Alteromonadales</taxon>
        <taxon>Pseudoalteromonadaceae</taxon>
        <taxon>Pseudoalteromonas</taxon>
    </lineage>
</organism>
<dbReference type="SUPFAM" id="SSF50978">
    <property type="entry name" value="WD40 repeat-like"/>
    <property type="match status" value="1"/>
</dbReference>
<evidence type="ECO:0008006" key="3">
    <source>
        <dbReference type="Google" id="ProtNLM"/>
    </source>
</evidence>
<dbReference type="Proteomes" id="UP000093366">
    <property type="component" value="Unassembled WGS sequence"/>
</dbReference>
<dbReference type="RefSeq" id="WP_065791015.1">
    <property type="nucleotide sequence ID" value="NZ_MAUJ01000004.1"/>
</dbReference>
<protein>
    <recommendedName>
        <fullName evidence="3">Cadherin domain-containing protein</fullName>
    </recommendedName>
</protein>
<gene>
    <name evidence="1" type="ORF">A7985_13635</name>
</gene>
<evidence type="ECO:0000313" key="1">
    <source>
        <dbReference type="EMBL" id="OCQ20834.1"/>
    </source>
</evidence>
<dbReference type="Pfam" id="PF17963">
    <property type="entry name" value="Big_9"/>
    <property type="match status" value="2"/>
</dbReference>
<dbReference type="InterPro" id="IPR013211">
    <property type="entry name" value="LVIVD"/>
</dbReference>
<sequence length="875" mass="96692">MQMPNLISSLVKKFITISILLFSVFNSYAQEIPASLVLKESFGSDPYNDLAYHDGYIVVSGKLGAGAPDMSANLDVLKYGNNGFELASQFKLTSSFGQGLRIDVINVEYHSGYWLVLASSDIGQHVFSASIKDGNLNLVDELYFEKYQGPSKLLAGHNNNLYLTKANVHVTVTHLSIDESGKLQQKETVKLGRTVDEVPYDEHFSVSYDDQALYVTKNQDNISADFYKLPLANDGTLEQMVELKLDDAKPSYYGSYVSGNVWLLSYHLTGFQVARIEGNKLKIIYESEESWYRNFEVKGNQIIAVDTFNFIDVYEIKDSETVLFKSRLNTEGFLSDTTMVDNTLLVTKDYTGIEAIELDDNGTLTSLHAFSQSGEVSDIAMHENELAVSAFLNNLHFWRTDSSRPIKFESTYKTFNAIQGVEWLADEVIINAGAYLESHRAEDLKNNLNVGIRHGSTSGSGPDGHIVKTDNGFIAKSFRDLIFIDDDKNIVSNLELDFWYSYIAVSNNLLFVTNFDFPNSIFTEIIIYDISDLSKVTELSRIAHEYFSAGEVAVKGHTLFAFGAEELLIFDISEPNKPVKKRSLSLSADTRHSFSYIYGDYLVAILEDKGILFDISTPENPIQLFENNEMNTNGIGNGFGKEIYTVASHSAGRINRININYAPTQKDLQIELNEDEQATVALTPVDAENDTVTISVAVEPEKGIVSIQDDNKLVYEGMANQNGTDHVKLLIQDTHGGASYSSVAINIKPVYDALSFKSDVFNMSVISGETASSLLDVVNVDGGKLQFEVTEQAANGTATVNEQGLLTYTANAGSLGTDQFVITVTDEMGAKVSRTVNVNTTGQANNSDSGGGSFSLFGLFALFICGARRRFYVHN</sequence>
<dbReference type="EMBL" id="MAUJ01000004">
    <property type="protein sequence ID" value="OCQ20834.1"/>
    <property type="molecule type" value="Genomic_DNA"/>
</dbReference>
<dbReference type="NCBIfam" id="TIGR03501">
    <property type="entry name" value="GlyGly_CTERM"/>
    <property type="match status" value="1"/>
</dbReference>